<name>A0A2A2I8Z1_9BACI</name>
<accession>A0A2A2I8Z1</accession>
<evidence type="ECO:0000256" key="1">
    <source>
        <dbReference type="SAM" id="Phobius"/>
    </source>
</evidence>
<evidence type="ECO:0000313" key="2">
    <source>
        <dbReference type="EMBL" id="PAV27848.1"/>
    </source>
</evidence>
<dbReference type="InterPro" id="IPR025982">
    <property type="entry name" value="SieB"/>
</dbReference>
<dbReference type="OrthoDB" id="2866692at2"/>
<dbReference type="EMBL" id="NPOA01000018">
    <property type="protein sequence ID" value="PAV27848.1"/>
    <property type="molecule type" value="Genomic_DNA"/>
</dbReference>
<reference evidence="2 3" key="1">
    <citation type="submission" date="2017-08" db="EMBL/GenBank/DDBJ databases">
        <title>Virgibacillus indicus sp. nov. and Virgibacillus profoundi sp. nov, two moderately halophilic bacteria isolated from marine sediment by using the Microfluidic Streak Plate.</title>
        <authorList>
            <person name="Xu B."/>
            <person name="Hu B."/>
            <person name="Wang J."/>
            <person name="Zhu Y."/>
            <person name="Huang L."/>
            <person name="Du W."/>
            <person name="Huang Y."/>
        </authorList>
    </citation>
    <scope>NUCLEOTIDE SEQUENCE [LARGE SCALE GENOMIC DNA]</scope>
    <source>
        <strain evidence="2 3">IO3-P3-H5</strain>
    </source>
</reference>
<keyword evidence="1" id="KW-1133">Transmembrane helix</keyword>
<keyword evidence="1" id="KW-0472">Membrane</keyword>
<keyword evidence="1" id="KW-0812">Transmembrane</keyword>
<keyword evidence="3" id="KW-1185">Reference proteome</keyword>
<evidence type="ECO:0000313" key="3">
    <source>
        <dbReference type="Proteomes" id="UP000218887"/>
    </source>
</evidence>
<comment type="caution">
    <text evidence="2">The sequence shown here is derived from an EMBL/GenBank/DDBJ whole genome shotgun (WGS) entry which is preliminary data.</text>
</comment>
<gene>
    <name evidence="2" type="ORF">CIL05_19860</name>
</gene>
<dbReference type="Pfam" id="PF14163">
    <property type="entry name" value="SieB"/>
    <property type="match status" value="1"/>
</dbReference>
<sequence>MASIALGIGLLLFSPNWLIEKLYMISFREEYGFILGIVFVISFVIFTVSISITFYSYLSKKRANKWFLESASQRLNDLSDYQKTIIFALYQQDNHTGELPIHDGAIHMLEYNMMIQKATTQYAVADLNNAVFPYFLQPWVINELQKNDNLLDSFQKSYVTFESKNAHSYQKNRDNFTW</sequence>
<dbReference type="Proteomes" id="UP000218887">
    <property type="component" value="Unassembled WGS sequence"/>
</dbReference>
<dbReference type="AlphaFoldDB" id="A0A2A2I8Z1"/>
<protein>
    <submittedName>
        <fullName evidence="2">Uncharacterized protein</fullName>
    </submittedName>
</protein>
<feature type="transmembrane region" description="Helical" evidence="1">
    <location>
        <begin position="34"/>
        <end position="58"/>
    </location>
</feature>
<proteinExistence type="predicted"/>
<organism evidence="2 3">
    <name type="scientific">Virgibacillus profundi</name>
    <dbReference type="NCBI Taxonomy" id="2024555"/>
    <lineage>
        <taxon>Bacteria</taxon>
        <taxon>Bacillati</taxon>
        <taxon>Bacillota</taxon>
        <taxon>Bacilli</taxon>
        <taxon>Bacillales</taxon>
        <taxon>Bacillaceae</taxon>
        <taxon>Virgibacillus</taxon>
    </lineage>
</organism>